<name>A0ABU2LMW6_9ACTN</name>
<reference evidence="2" key="1">
    <citation type="submission" date="2023-07" db="EMBL/GenBank/DDBJ databases">
        <title>30 novel species of actinomycetes from the DSMZ collection.</title>
        <authorList>
            <person name="Nouioui I."/>
        </authorList>
    </citation>
    <scope>NUCLEOTIDE SEQUENCE [LARGE SCALE GENOMIC DNA]</scope>
    <source>
        <strain evidence="2">DSM 44918</strain>
    </source>
</reference>
<dbReference type="EMBL" id="JAVREM010000009">
    <property type="protein sequence ID" value="MDT0318929.1"/>
    <property type="molecule type" value="Genomic_DNA"/>
</dbReference>
<dbReference type="RefSeq" id="WP_311597906.1">
    <property type="nucleotide sequence ID" value="NZ_JAVREM010000009.1"/>
</dbReference>
<keyword evidence="2" id="KW-1185">Reference proteome</keyword>
<proteinExistence type="predicted"/>
<evidence type="ECO:0000313" key="2">
    <source>
        <dbReference type="Proteomes" id="UP001183420"/>
    </source>
</evidence>
<sequence length="142" mass="15473">MIGENELEPVVSPYRPDWVPLTGTTLRMVGVVFDAVRVVGERGPEVADALGHAAGPIVHQAIGESRMYFLVPPGSVRGYRWPYPAEAFSRSGARYSYVGVPALRAGSATWPLVWRSVPTEAAPFVDVKLLNATVRSLWHADT</sequence>
<organism evidence="1 2">
    <name type="scientific">Streptomyces millisiae</name>
    <dbReference type="NCBI Taxonomy" id="3075542"/>
    <lineage>
        <taxon>Bacteria</taxon>
        <taxon>Bacillati</taxon>
        <taxon>Actinomycetota</taxon>
        <taxon>Actinomycetes</taxon>
        <taxon>Kitasatosporales</taxon>
        <taxon>Streptomycetaceae</taxon>
        <taxon>Streptomyces</taxon>
    </lineage>
</organism>
<gene>
    <name evidence="1" type="ORF">RNC47_11330</name>
</gene>
<evidence type="ECO:0000313" key="1">
    <source>
        <dbReference type="EMBL" id="MDT0318929.1"/>
    </source>
</evidence>
<comment type="caution">
    <text evidence="1">The sequence shown here is derived from an EMBL/GenBank/DDBJ whole genome shotgun (WGS) entry which is preliminary data.</text>
</comment>
<accession>A0ABU2LMW6</accession>
<dbReference type="Proteomes" id="UP001183420">
    <property type="component" value="Unassembled WGS sequence"/>
</dbReference>
<protein>
    <submittedName>
        <fullName evidence="1">Uncharacterized protein</fullName>
    </submittedName>
</protein>